<comment type="caution">
    <text evidence="1">The sequence shown here is derived from an EMBL/GenBank/DDBJ whole genome shotgun (WGS) entry which is preliminary data.</text>
</comment>
<sequence>MTTVENIAAMAAALNPATSVSHHIPFYPPAALIQTQWFIPSPTRNFHAEQLTADADKISVGNGGGGGEQPLDLTISSRSVNSNSSMGPMDGSKVPVNLRLPILDTKHILR</sequence>
<protein>
    <submittedName>
        <fullName evidence="1">Uncharacterized protein</fullName>
    </submittedName>
</protein>
<dbReference type="Proteomes" id="UP000051574">
    <property type="component" value="Unassembled WGS sequence"/>
</dbReference>
<evidence type="ECO:0000313" key="2">
    <source>
        <dbReference type="Proteomes" id="UP000051574"/>
    </source>
</evidence>
<accession>A0A0T6BEZ3</accession>
<feature type="non-terminal residue" evidence="1">
    <location>
        <position position="110"/>
    </location>
</feature>
<keyword evidence="2" id="KW-1185">Reference proteome</keyword>
<dbReference type="AlphaFoldDB" id="A0A0T6BEZ3"/>
<proteinExistence type="predicted"/>
<reference evidence="1 2" key="1">
    <citation type="submission" date="2015-09" db="EMBL/GenBank/DDBJ databases">
        <title>Draft genome of the scarab beetle Oryctes borbonicus.</title>
        <authorList>
            <person name="Meyer J.M."/>
            <person name="Markov G.V."/>
            <person name="Baskaran P."/>
            <person name="Herrmann M."/>
            <person name="Sommer R.J."/>
            <person name="Roedelsperger C."/>
        </authorList>
    </citation>
    <scope>NUCLEOTIDE SEQUENCE [LARGE SCALE GENOMIC DNA]</scope>
    <source>
        <strain evidence="1">OB123</strain>
        <tissue evidence="1">Whole animal</tissue>
    </source>
</reference>
<name>A0A0T6BEZ3_9SCAR</name>
<organism evidence="1 2">
    <name type="scientific">Oryctes borbonicus</name>
    <dbReference type="NCBI Taxonomy" id="1629725"/>
    <lineage>
        <taxon>Eukaryota</taxon>
        <taxon>Metazoa</taxon>
        <taxon>Ecdysozoa</taxon>
        <taxon>Arthropoda</taxon>
        <taxon>Hexapoda</taxon>
        <taxon>Insecta</taxon>
        <taxon>Pterygota</taxon>
        <taxon>Neoptera</taxon>
        <taxon>Endopterygota</taxon>
        <taxon>Coleoptera</taxon>
        <taxon>Polyphaga</taxon>
        <taxon>Scarabaeiformia</taxon>
        <taxon>Scarabaeidae</taxon>
        <taxon>Dynastinae</taxon>
        <taxon>Oryctes</taxon>
    </lineage>
</organism>
<gene>
    <name evidence="1" type="ORF">AMK59_2745</name>
</gene>
<evidence type="ECO:0000313" key="1">
    <source>
        <dbReference type="EMBL" id="KRT85910.1"/>
    </source>
</evidence>
<dbReference type="EMBL" id="LJIG01001030">
    <property type="protein sequence ID" value="KRT85910.1"/>
    <property type="molecule type" value="Genomic_DNA"/>
</dbReference>